<reference evidence="1 2" key="1">
    <citation type="journal article" date="2017" name="ISME J.">
        <title>Energy and carbon metabolisms in a deep terrestrial subsurface fluid microbial community.</title>
        <authorList>
            <person name="Momper L."/>
            <person name="Jungbluth S.P."/>
            <person name="Lee M.D."/>
            <person name="Amend J.P."/>
        </authorList>
    </citation>
    <scope>NUCLEOTIDE SEQUENCE [LARGE SCALE GENOMIC DNA]</scope>
    <source>
        <strain evidence="1">SURF_26</strain>
    </source>
</reference>
<dbReference type="EMBL" id="QZJZ01000071">
    <property type="protein sequence ID" value="RJP58086.1"/>
    <property type="molecule type" value="Genomic_DNA"/>
</dbReference>
<gene>
    <name evidence="1" type="ORF">C4541_08645</name>
</gene>
<dbReference type="PANTHER" id="PTHR43801">
    <property type="entry name" value="NUCLEOTIDE-BINDING PROTEIN-RELATED"/>
    <property type="match status" value="1"/>
</dbReference>
<protein>
    <submittedName>
        <fullName evidence="1">DUF116 domain-containing protein</fullName>
    </submittedName>
</protein>
<evidence type="ECO:0000313" key="1">
    <source>
        <dbReference type="EMBL" id="RJP58086.1"/>
    </source>
</evidence>
<dbReference type="PANTHER" id="PTHR43801:SF1">
    <property type="entry name" value="POLYPRENYL SYNTHETASE"/>
    <property type="match status" value="1"/>
</dbReference>
<evidence type="ECO:0000313" key="2">
    <source>
        <dbReference type="Proteomes" id="UP000266426"/>
    </source>
</evidence>
<dbReference type="InterPro" id="IPR002829">
    <property type="entry name" value="DUF116"/>
</dbReference>
<comment type="caution">
    <text evidence="1">The sequence shown here is derived from an EMBL/GenBank/DDBJ whole genome shotgun (WGS) entry which is preliminary data.</text>
</comment>
<dbReference type="Pfam" id="PF01976">
    <property type="entry name" value="DUF116"/>
    <property type="match status" value="1"/>
</dbReference>
<accession>A0A3A4R0Z2</accession>
<proteinExistence type="predicted"/>
<dbReference type="AlphaFoldDB" id="A0A3A4R0Z2"/>
<name>A0A3A4R0Z2_9BACT</name>
<dbReference type="Proteomes" id="UP000266426">
    <property type="component" value="Unassembled WGS sequence"/>
</dbReference>
<sequence length="144" mass="15785">MKTTLIKLNNWQVKKRQVKAKPHEILVLCPRCLQNHTCAQDLISDVHNCKHCGKCQVTELVKLCDELGVNLKFATGGGMAVKLVRDPGVKAVVAIACEKELFMGLLTTIPKPVLAVKNLLPHGPCVNTGVSIQNVREALLELIE</sequence>
<organism evidence="1 2">
    <name type="scientific">Candidatus Auribacter fodinae</name>
    <dbReference type="NCBI Taxonomy" id="2093366"/>
    <lineage>
        <taxon>Bacteria</taxon>
        <taxon>Pseudomonadati</taxon>
        <taxon>Candidatus Auribacterota</taxon>
        <taxon>Candidatus Auribacteria</taxon>
        <taxon>Candidatus Auribacterales</taxon>
        <taxon>Candidatus Auribacteraceae</taxon>
        <taxon>Candidatus Auribacter</taxon>
    </lineage>
</organism>